<dbReference type="PANTHER" id="PTHR33744">
    <property type="entry name" value="CARBOHYDRATE DIACID REGULATOR"/>
    <property type="match status" value="1"/>
</dbReference>
<dbReference type="Proteomes" id="UP001230220">
    <property type="component" value="Unassembled WGS sequence"/>
</dbReference>
<dbReference type="InterPro" id="IPR042070">
    <property type="entry name" value="PucR_C-HTH_sf"/>
</dbReference>
<evidence type="ECO:0000313" key="2">
    <source>
        <dbReference type="EMBL" id="MDQ0360107.1"/>
    </source>
</evidence>
<accession>A0ABU0DZN6</accession>
<dbReference type="InterPro" id="IPR051448">
    <property type="entry name" value="CdaR-like_regulators"/>
</dbReference>
<keyword evidence="3" id="KW-1185">Reference proteome</keyword>
<proteinExistence type="predicted"/>
<protein>
    <recommendedName>
        <fullName evidence="1">PucR C-terminal helix-turn-helix domain-containing protein</fullName>
    </recommendedName>
</protein>
<dbReference type="PANTHER" id="PTHR33744:SF1">
    <property type="entry name" value="DNA-BINDING TRANSCRIPTIONAL ACTIVATOR ADER"/>
    <property type="match status" value="1"/>
</dbReference>
<organism evidence="2 3">
    <name type="scientific">Breznakia pachnodae</name>
    <dbReference type="NCBI Taxonomy" id="265178"/>
    <lineage>
        <taxon>Bacteria</taxon>
        <taxon>Bacillati</taxon>
        <taxon>Bacillota</taxon>
        <taxon>Erysipelotrichia</taxon>
        <taxon>Erysipelotrichales</taxon>
        <taxon>Erysipelotrichaceae</taxon>
        <taxon>Breznakia</taxon>
    </lineage>
</organism>
<dbReference type="RefSeq" id="WP_307405760.1">
    <property type="nucleotide sequence ID" value="NZ_JAUSUR010000001.1"/>
</dbReference>
<dbReference type="Gene3D" id="1.10.10.2840">
    <property type="entry name" value="PucR C-terminal helix-turn-helix domain"/>
    <property type="match status" value="1"/>
</dbReference>
<dbReference type="SUPFAM" id="SSF56112">
    <property type="entry name" value="Protein kinase-like (PK-like)"/>
    <property type="match status" value="1"/>
</dbReference>
<sequence length="398" mass="47241">MKTQMIYEVLLTAIQDNNFDNLQSTIQAILELPFVICDNNYNVVMQVPQQYYQDELWDSMLKHKTVIPEMVYLIQKDRYQEALDQNDNIIYIDYGIGERIQRIVASIRFEEKVVGYICVLLTDRKVSDDEFERIEILIKFLSLYLSKHIVPHIPNNDMYFHLQDIFANNDIRREDLKNHIIKSITELNGGFVIAYTSVIDKSNEIVYLYQLFNHVNRLDYIHPILDDNHLYLLFTDVKGTDLRSFIQKRLKPILNQTKVVDLSFGISNYFTSIHDILTFKQQAIHAHSFTDNHDYCFFKDVAVEDLFTQIQKSDENNLYLLPALEVLKDYDKEYNSNYMFTLEIYIKQLCSSQDTCQILNIHRNSLLYRLDKIQEITSLNLKDKKVITQLLCNFYIYY</sequence>
<dbReference type="InterPro" id="IPR025736">
    <property type="entry name" value="PucR_C-HTH_dom"/>
</dbReference>
<evidence type="ECO:0000313" key="3">
    <source>
        <dbReference type="Proteomes" id="UP001230220"/>
    </source>
</evidence>
<dbReference type="Pfam" id="PF13556">
    <property type="entry name" value="HTH_30"/>
    <property type="match status" value="1"/>
</dbReference>
<name>A0ABU0DZN6_9FIRM</name>
<dbReference type="EMBL" id="JAUSUR010000001">
    <property type="protein sequence ID" value="MDQ0360107.1"/>
    <property type="molecule type" value="Genomic_DNA"/>
</dbReference>
<gene>
    <name evidence="2" type="ORF">J2S15_000838</name>
</gene>
<comment type="caution">
    <text evidence="2">The sequence shown here is derived from an EMBL/GenBank/DDBJ whole genome shotgun (WGS) entry which is preliminary data.</text>
</comment>
<reference evidence="2 3" key="1">
    <citation type="submission" date="2023-07" db="EMBL/GenBank/DDBJ databases">
        <title>Genomic Encyclopedia of Type Strains, Phase IV (KMG-IV): sequencing the most valuable type-strain genomes for metagenomic binning, comparative biology and taxonomic classification.</title>
        <authorList>
            <person name="Goeker M."/>
        </authorList>
    </citation>
    <scope>NUCLEOTIDE SEQUENCE [LARGE SCALE GENOMIC DNA]</scope>
    <source>
        <strain evidence="2 3">DSM 16784</strain>
    </source>
</reference>
<evidence type="ECO:0000259" key="1">
    <source>
        <dbReference type="Pfam" id="PF13556"/>
    </source>
</evidence>
<feature type="domain" description="PucR C-terminal helix-turn-helix" evidence="1">
    <location>
        <begin position="341"/>
        <end position="391"/>
    </location>
</feature>
<dbReference type="InterPro" id="IPR011009">
    <property type="entry name" value="Kinase-like_dom_sf"/>
</dbReference>